<dbReference type="AlphaFoldDB" id="T1JS88"/>
<sequence>MRLTPSVVKQLYFLSDLRKDPSQTNLQAQNHQCFPALIMKFKSKTSLINVSSSYRFGAHNVTGLQDVLAQTKTSITH</sequence>
<dbReference type="HOGENOM" id="CLU_2641304_0_0_1"/>
<keyword evidence="3" id="KW-1185">Reference proteome</keyword>
<dbReference type="InterPro" id="IPR000535">
    <property type="entry name" value="MSP_dom"/>
</dbReference>
<feature type="domain" description="MSP" evidence="1">
    <location>
        <begin position="1"/>
        <end position="77"/>
    </location>
</feature>
<dbReference type="EMBL" id="CAEY01000458">
    <property type="status" value="NOT_ANNOTATED_CDS"/>
    <property type="molecule type" value="Genomic_DNA"/>
</dbReference>
<proteinExistence type="predicted"/>
<dbReference type="PROSITE" id="PS50202">
    <property type="entry name" value="MSP"/>
    <property type="match status" value="1"/>
</dbReference>
<reference evidence="2" key="2">
    <citation type="submission" date="2015-06" db="UniProtKB">
        <authorList>
            <consortium name="EnsemblMetazoa"/>
        </authorList>
    </citation>
    <scope>IDENTIFICATION</scope>
</reference>
<evidence type="ECO:0000259" key="1">
    <source>
        <dbReference type="PROSITE" id="PS50202"/>
    </source>
</evidence>
<accession>T1JS88</accession>
<evidence type="ECO:0000313" key="3">
    <source>
        <dbReference type="Proteomes" id="UP000015104"/>
    </source>
</evidence>
<reference evidence="3" key="1">
    <citation type="submission" date="2011-08" db="EMBL/GenBank/DDBJ databases">
        <authorList>
            <person name="Rombauts S."/>
        </authorList>
    </citation>
    <scope>NUCLEOTIDE SEQUENCE</scope>
    <source>
        <strain evidence="3">London</strain>
    </source>
</reference>
<name>T1JS88_TETUR</name>
<protein>
    <recommendedName>
        <fullName evidence="1">MSP domain-containing protein</fullName>
    </recommendedName>
</protein>
<dbReference type="EnsemblMetazoa" id="tetur01g09660.1">
    <property type="protein sequence ID" value="tetur01g09660.1"/>
    <property type="gene ID" value="tetur01g09660"/>
</dbReference>
<organism evidence="2 3">
    <name type="scientific">Tetranychus urticae</name>
    <name type="common">Two-spotted spider mite</name>
    <dbReference type="NCBI Taxonomy" id="32264"/>
    <lineage>
        <taxon>Eukaryota</taxon>
        <taxon>Metazoa</taxon>
        <taxon>Ecdysozoa</taxon>
        <taxon>Arthropoda</taxon>
        <taxon>Chelicerata</taxon>
        <taxon>Arachnida</taxon>
        <taxon>Acari</taxon>
        <taxon>Acariformes</taxon>
        <taxon>Trombidiformes</taxon>
        <taxon>Prostigmata</taxon>
        <taxon>Eleutherengona</taxon>
        <taxon>Raphignathae</taxon>
        <taxon>Tetranychoidea</taxon>
        <taxon>Tetranychidae</taxon>
        <taxon>Tetranychus</taxon>
    </lineage>
</organism>
<dbReference type="Proteomes" id="UP000015104">
    <property type="component" value="Unassembled WGS sequence"/>
</dbReference>
<evidence type="ECO:0000313" key="2">
    <source>
        <dbReference type="EnsemblMetazoa" id="tetur01g09660.1"/>
    </source>
</evidence>